<name>A0ABQ3Y147_9ACTN</name>
<dbReference type="Proteomes" id="UP000609879">
    <property type="component" value="Unassembled WGS sequence"/>
</dbReference>
<protein>
    <recommendedName>
        <fullName evidence="3">Aminoglycoside phosphotransferase</fullName>
    </recommendedName>
</protein>
<proteinExistence type="predicted"/>
<evidence type="ECO:0000313" key="2">
    <source>
        <dbReference type="Proteomes" id="UP000609879"/>
    </source>
</evidence>
<comment type="caution">
    <text evidence="1">The sequence shown here is derived from an EMBL/GenBank/DDBJ whole genome shotgun (WGS) entry which is preliminary data.</text>
</comment>
<dbReference type="RefSeq" id="WP_203761630.1">
    <property type="nucleotide sequence ID" value="NZ_BAAABO010000027.1"/>
</dbReference>
<evidence type="ECO:0008006" key="3">
    <source>
        <dbReference type="Google" id="ProtNLM"/>
    </source>
</evidence>
<organism evidence="1 2">
    <name type="scientific">Paractinoplanes deccanensis</name>
    <dbReference type="NCBI Taxonomy" id="113561"/>
    <lineage>
        <taxon>Bacteria</taxon>
        <taxon>Bacillati</taxon>
        <taxon>Actinomycetota</taxon>
        <taxon>Actinomycetes</taxon>
        <taxon>Micromonosporales</taxon>
        <taxon>Micromonosporaceae</taxon>
        <taxon>Paractinoplanes</taxon>
    </lineage>
</organism>
<evidence type="ECO:0000313" key="1">
    <source>
        <dbReference type="EMBL" id="GID73726.1"/>
    </source>
</evidence>
<dbReference type="Gene3D" id="3.90.1200.10">
    <property type="match status" value="1"/>
</dbReference>
<gene>
    <name evidence="1" type="ORF">Ade02nite_23670</name>
</gene>
<reference evidence="1 2" key="1">
    <citation type="submission" date="2021-01" db="EMBL/GenBank/DDBJ databases">
        <title>Whole genome shotgun sequence of Actinoplanes deccanensis NBRC 13994.</title>
        <authorList>
            <person name="Komaki H."/>
            <person name="Tamura T."/>
        </authorList>
    </citation>
    <scope>NUCLEOTIDE SEQUENCE [LARGE SCALE GENOMIC DNA]</scope>
    <source>
        <strain evidence="1 2">NBRC 13994</strain>
    </source>
</reference>
<sequence length="266" mass="29283">MQRTDWEQLSEPIRQAIEACTGPVYAATTAPSGKNSSIAALLETRAGSVFVKGLRTEDPRAAAQHREAAVSPYVSLLSPELLWHTEIDGWSLLGFRAAAGRHADYSPGSTDLPKVVDAVRRLALVWCPDLPQLKRAEKRWAAYMDHADLPLLRGDTLLHTDYAHDNVLIDGPTACLLDWAWPTLGAAFIDPSCLIVRLIHAGHTPHEAEACVAPAPAWQDAPPRSIDIFAAALAKMWTEIANTEPVSWKKAMAEAAETWERHRLHR</sequence>
<keyword evidence="2" id="KW-1185">Reference proteome</keyword>
<dbReference type="EMBL" id="BOMI01000037">
    <property type="protein sequence ID" value="GID73726.1"/>
    <property type="molecule type" value="Genomic_DNA"/>
</dbReference>
<dbReference type="SUPFAM" id="SSF56112">
    <property type="entry name" value="Protein kinase-like (PK-like)"/>
    <property type="match status" value="1"/>
</dbReference>
<dbReference type="InterPro" id="IPR011009">
    <property type="entry name" value="Kinase-like_dom_sf"/>
</dbReference>
<accession>A0ABQ3Y147</accession>